<dbReference type="InterPro" id="IPR029033">
    <property type="entry name" value="His_PPase_superfam"/>
</dbReference>
<reference evidence="4 5" key="1">
    <citation type="submission" date="2019-06" db="EMBL/GenBank/DDBJ databases">
        <title>Sequencing the genomes of 1000 actinobacteria strains.</title>
        <authorList>
            <person name="Klenk H.-P."/>
        </authorList>
    </citation>
    <scope>NUCLEOTIDE SEQUENCE [LARGE SCALE GENOMIC DNA]</scope>
    <source>
        <strain evidence="4 5">DSM 24617</strain>
    </source>
</reference>
<dbReference type="AlphaFoldDB" id="A0A542XBC1"/>
<dbReference type="Gene3D" id="3.40.50.1240">
    <property type="entry name" value="Phosphoglycerate mutase-like"/>
    <property type="match status" value="1"/>
</dbReference>
<dbReference type="EMBL" id="VFOK01000001">
    <property type="protein sequence ID" value="TQL33133.1"/>
    <property type="molecule type" value="Genomic_DNA"/>
</dbReference>
<feature type="region of interest" description="Disordered" evidence="3">
    <location>
        <begin position="1"/>
        <end position="24"/>
    </location>
</feature>
<protein>
    <submittedName>
        <fullName evidence="4">Putative phosphoglycerate mutase</fullName>
    </submittedName>
</protein>
<dbReference type="Proteomes" id="UP000318336">
    <property type="component" value="Unassembled WGS sequence"/>
</dbReference>
<evidence type="ECO:0000256" key="2">
    <source>
        <dbReference type="PIRSR" id="PIRSR613078-2"/>
    </source>
</evidence>
<evidence type="ECO:0000313" key="5">
    <source>
        <dbReference type="Proteomes" id="UP000318336"/>
    </source>
</evidence>
<evidence type="ECO:0000256" key="3">
    <source>
        <dbReference type="SAM" id="MobiDB-lite"/>
    </source>
</evidence>
<dbReference type="PANTHER" id="PTHR48100">
    <property type="entry name" value="BROAD-SPECIFICITY PHOSPHATASE YOR283W-RELATED"/>
    <property type="match status" value="1"/>
</dbReference>
<comment type="caution">
    <text evidence="4">The sequence shown here is derived from an EMBL/GenBank/DDBJ whole genome shotgun (WGS) entry which is preliminary data.</text>
</comment>
<gene>
    <name evidence="4" type="ORF">FB554_1268</name>
</gene>
<dbReference type="GO" id="GO:0070297">
    <property type="term" value="P:regulation of phosphorelay signal transduction system"/>
    <property type="evidence" value="ECO:0007669"/>
    <property type="project" value="TreeGrafter"/>
</dbReference>
<dbReference type="PANTHER" id="PTHR48100:SF15">
    <property type="entry name" value="SEDOHEPTULOSE 1,7-BISPHOSPHATASE"/>
    <property type="match status" value="1"/>
</dbReference>
<accession>A0A542XBC1</accession>
<feature type="active site" description="Proton donor/acceptor" evidence="1">
    <location>
        <position position="76"/>
    </location>
</feature>
<evidence type="ECO:0000313" key="4">
    <source>
        <dbReference type="EMBL" id="TQL33133.1"/>
    </source>
</evidence>
<dbReference type="InterPro" id="IPR013078">
    <property type="entry name" value="His_Pase_superF_clade-1"/>
</dbReference>
<feature type="binding site" evidence="2">
    <location>
        <position position="55"/>
    </location>
    <ligand>
        <name>substrate</name>
    </ligand>
</feature>
<sequence length="191" mass="21071">MILLRHGETEWSRSGQHTGATDLPLLPEGEQAARDLAPRLAELDVAAVYSSPLSRAVRTAELAGLTGLVIDDDLREWDYGGYEGLSTPQIREKIGNPTWEIFADGVVPGDTPGETVEDVAARASHVLRRIYEDRRRGDVVLAGHGHASRILTSVWLREEPRFGAKLQLDAGRLCILGQHHGIPTIERWNAR</sequence>
<feature type="active site" description="Tele-phosphohistidine intermediate" evidence="1">
    <location>
        <position position="6"/>
    </location>
</feature>
<feature type="binding site" evidence="2">
    <location>
        <begin position="18"/>
        <end position="19"/>
    </location>
    <ligand>
        <name>substrate</name>
    </ligand>
</feature>
<dbReference type="GO" id="GO:0101006">
    <property type="term" value="F:protein histidine phosphatase activity"/>
    <property type="evidence" value="ECO:0007669"/>
    <property type="project" value="TreeGrafter"/>
</dbReference>
<name>A0A542XBC1_9MICO</name>
<proteinExistence type="predicted"/>
<feature type="compositionally biased region" description="Basic and acidic residues" evidence="3">
    <location>
        <begin position="1"/>
        <end position="11"/>
    </location>
</feature>
<dbReference type="PIRSF" id="PIRSF000709">
    <property type="entry name" value="6PFK_2-Ptase"/>
    <property type="match status" value="1"/>
</dbReference>
<feature type="binding site" evidence="2">
    <location>
        <begin position="76"/>
        <end position="79"/>
    </location>
    <ligand>
        <name>substrate</name>
    </ligand>
</feature>
<dbReference type="SUPFAM" id="SSF53254">
    <property type="entry name" value="Phosphoglycerate mutase-like"/>
    <property type="match status" value="1"/>
</dbReference>
<dbReference type="Pfam" id="PF00300">
    <property type="entry name" value="His_Phos_1"/>
    <property type="match status" value="1"/>
</dbReference>
<keyword evidence="5" id="KW-1185">Reference proteome</keyword>
<evidence type="ECO:0000256" key="1">
    <source>
        <dbReference type="PIRSR" id="PIRSR613078-1"/>
    </source>
</evidence>
<dbReference type="SMART" id="SM00855">
    <property type="entry name" value="PGAM"/>
    <property type="match status" value="1"/>
</dbReference>
<organism evidence="4 5">
    <name type="scientific">Barrientosiimonas humi</name>
    <dbReference type="NCBI Taxonomy" id="999931"/>
    <lineage>
        <taxon>Bacteria</taxon>
        <taxon>Bacillati</taxon>
        <taxon>Actinomycetota</taxon>
        <taxon>Actinomycetes</taxon>
        <taxon>Micrococcales</taxon>
        <taxon>Dermacoccaceae</taxon>
        <taxon>Barrientosiimonas</taxon>
    </lineage>
</organism>
<dbReference type="CDD" id="cd07067">
    <property type="entry name" value="HP_PGM_like"/>
    <property type="match status" value="1"/>
</dbReference>
<dbReference type="InterPro" id="IPR050275">
    <property type="entry name" value="PGM_Phosphatase"/>
</dbReference>